<dbReference type="EMBL" id="JAPWTJ010000331">
    <property type="protein sequence ID" value="KAJ8979553.1"/>
    <property type="molecule type" value="Genomic_DNA"/>
</dbReference>
<sequence>MYIRIKITSSIIYEQESMVTGERAPRLDTRAGAESRCIIWLSELRRANSSFHTKIEIWWIMVSILSTFFLKKNGLTFNNTAISSVRWTHNPQEKVETTHKVNNLEKRFLVWTGKYKSVDEVPNSLSQSTIEKARSRIRIRIANFMMLATIIGCIAMVYSGKQAHKKGDSVQKQNLEWHKELKQETNK</sequence>
<evidence type="ECO:0000256" key="5">
    <source>
        <dbReference type="ARBA" id="ARBA00023136"/>
    </source>
</evidence>
<keyword evidence="5 6" id="KW-0472">Membrane</keyword>
<dbReference type="InterPro" id="IPR009432">
    <property type="entry name" value="DUF1075"/>
</dbReference>
<keyword evidence="4 6" id="KW-1133">Transmembrane helix</keyword>
<comment type="subcellular location">
    <subcellularLocation>
        <location evidence="1">Membrane</location>
        <topology evidence="1">Single-pass membrane protein</topology>
    </subcellularLocation>
</comment>
<protein>
    <submittedName>
        <fullName evidence="7">Uncharacterized protein</fullName>
    </submittedName>
</protein>
<evidence type="ECO:0000256" key="6">
    <source>
        <dbReference type="SAM" id="Phobius"/>
    </source>
</evidence>
<evidence type="ECO:0000313" key="8">
    <source>
        <dbReference type="Proteomes" id="UP001162164"/>
    </source>
</evidence>
<evidence type="ECO:0000256" key="3">
    <source>
        <dbReference type="ARBA" id="ARBA00022692"/>
    </source>
</evidence>
<dbReference type="PANTHER" id="PTHR13674">
    <property type="entry name" value="GROWTH AND TRANSFORMATION-DEPENDENT PROTEIN"/>
    <property type="match status" value="1"/>
</dbReference>
<comment type="caution">
    <text evidence="7">The sequence shown here is derived from an EMBL/GenBank/DDBJ whole genome shotgun (WGS) entry which is preliminary data.</text>
</comment>
<evidence type="ECO:0000256" key="4">
    <source>
        <dbReference type="ARBA" id="ARBA00022989"/>
    </source>
</evidence>
<organism evidence="7 8">
    <name type="scientific">Molorchus minor</name>
    <dbReference type="NCBI Taxonomy" id="1323400"/>
    <lineage>
        <taxon>Eukaryota</taxon>
        <taxon>Metazoa</taxon>
        <taxon>Ecdysozoa</taxon>
        <taxon>Arthropoda</taxon>
        <taxon>Hexapoda</taxon>
        <taxon>Insecta</taxon>
        <taxon>Pterygota</taxon>
        <taxon>Neoptera</taxon>
        <taxon>Endopterygota</taxon>
        <taxon>Coleoptera</taxon>
        <taxon>Polyphaga</taxon>
        <taxon>Cucujiformia</taxon>
        <taxon>Chrysomeloidea</taxon>
        <taxon>Cerambycidae</taxon>
        <taxon>Lamiinae</taxon>
        <taxon>Monochamini</taxon>
        <taxon>Molorchus</taxon>
    </lineage>
</organism>
<gene>
    <name evidence="7" type="ORF">NQ317_017702</name>
</gene>
<feature type="transmembrane region" description="Helical" evidence="6">
    <location>
        <begin position="141"/>
        <end position="159"/>
    </location>
</feature>
<keyword evidence="3 6" id="KW-0812">Transmembrane</keyword>
<name>A0ABQ9JPM7_9CUCU</name>
<dbReference type="PANTHER" id="PTHR13674:SF5">
    <property type="entry name" value="UPF0389 PROTEIN CG9231"/>
    <property type="match status" value="1"/>
</dbReference>
<reference evidence="7" key="1">
    <citation type="journal article" date="2023" name="Insect Mol. Biol.">
        <title>Genome sequencing provides insights into the evolution of gene families encoding plant cell wall-degrading enzymes in longhorned beetles.</title>
        <authorList>
            <person name="Shin N.R."/>
            <person name="Okamura Y."/>
            <person name="Kirsch R."/>
            <person name="Pauchet Y."/>
        </authorList>
    </citation>
    <scope>NUCLEOTIDE SEQUENCE</scope>
    <source>
        <strain evidence="7">MMC_N1</strain>
    </source>
</reference>
<dbReference type="Proteomes" id="UP001162164">
    <property type="component" value="Unassembled WGS sequence"/>
</dbReference>
<accession>A0ABQ9JPM7</accession>
<evidence type="ECO:0000256" key="1">
    <source>
        <dbReference type="ARBA" id="ARBA00004167"/>
    </source>
</evidence>
<evidence type="ECO:0000313" key="7">
    <source>
        <dbReference type="EMBL" id="KAJ8979553.1"/>
    </source>
</evidence>
<proteinExistence type="inferred from homology"/>
<keyword evidence="8" id="KW-1185">Reference proteome</keyword>
<evidence type="ECO:0000256" key="2">
    <source>
        <dbReference type="ARBA" id="ARBA00007363"/>
    </source>
</evidence>
<dbReference type="Pfam" id="PF06388">
    <property type="entry name" value="DUF1075"/>
    <property type="match status" value="1"/>
</dbReference>
<comment type="similarity">
    <text evidence="2">Belongs to the UPF0389 family.</text>
</comment>